<dbReference type="AlphaFoldDB" id="A0A327YMX4"/>
<dbReference type="InterPro" id="IPR023753">
    <property type="entry name" value="FAD/NAD-binding_dom"/>
</dbReference>
<evidence type="ECO:0000313" key="3">
    <source>
        <dbReference type="EMBL" id="RAK21045.1"/>
    </source>
</evidence>
<keyword evidence="1" id="KW-0812">Transmembrane</keyword>
<keyword evidence="1" id="KW-1133">Transmembrane helix</keyword>
<accession>A0A327YMX4</accession>
<dbReference type="RefSeq" id="WP_111567433.1">
    <property type="nucleotide sequence ID" value="NZ_QLMI01000006.1"/>
</dbReference>
<dbReference type="Gene3D" id="3.50.50.60">
    <property type="entry name" value="FAD/NAD(P)-binding domain"/>
    <property type="match status" value="1"/>
</dbReference>
<keyword evidence="4" id="KW-1185">Reference proteome</keyword>
<dbReference type="GO" id="GO:0016491">
    <property type="term" value="F:oxidoreductase activity"/>
    <property type="evidence" value="ECO:0007669"/>
    <property type="project" value="InterPro"/>
</dbReference>
<evidence type="ECO:0000259" key="2">
    <source>
        <dbReference type="Pfam" id="PF07992"/>
    </source>
</evidence>
<reference evidence="3 4" key="1">
    <citation type="submission" date="2018-06" db="EMBL/GenBank/DDBJ databases">
        <title>Genomic Encyclopedia of Type Strains, Phase III (KMG-III): the genomes of soil and plant-associated and newly described type strains.</title>
        <authorList>
            <person name="Whitman W."/>
        </authorList>
    </citation>
    <scope>NUCLEOTIDE SEQUENCE [LARGE SCALE GENOMIC DNA]</scope>
    <source>
        <strain evidence="3 4">CGMCC 1.12398</strain>
    </source>
</reference>
<dbReference type="OrthoDB" id="1199853at2"/>
<dbReference type="Pfam" id="PF07992">
    <property type="entry name" value="Pyr_redox_2"/>
    <property type="match status" value="1"/>
</dbReference>
<evidence type="ECO:0000313" key="4">
    <source>
        <dbReference type="Proteomes" id="UP000249620"/>
    </source>
</evidence>
<proteinExistence type="predicted"/>
<organism evidence="3 4">
    <name type="scientific">Flavobacterium aquaticum</name>
    <dbReference type="NCBI Taxonomy" id="1236486"/>
    <lineage>
        <taxon>Bacteria</taxon>
        <taxon>Pseudomonadati</taxon>
        <taxon>Bacteroidota</taxon>
        <taxon>Flavobacteriia</taxon>
        <taxon>Flavobacteriales</taxon>
        <taxon>Flavobacteriaceae</taxon>
        <taxon>Flavobacterium</taxon>
    </lineage>
</organism>
<sequence length="202" mass="21061">MVDVLIIGAGVSGVSCALILGSAQNKPFAMGKKIAIVAHQKASSLQNAIFNNAYGIPAGKLGSELLEESLEHLTNSYPHVQQIHGEKVLAISGEAGNFIVTTNKSSLQAKIVVIAIGAGNPFTIEGLESFVMPHQKAAPEKNRIQLKNNDHLVTEGIYVAGVLAGHRSQLSIAAGSGASVATDILTLWNNGNPVQVHDALGK</sequence>
<dbReference type="PRINTS" id="PR00469">
    <property type="entry name" value="PNDRDTASEII"/>
</dbReference>
<keyword evidence="1" id="KW-0472">Membrane</keyword>
<name>A0A327YMX4_9FLAO</name>
<dbReference type="SUPFAM" id="SSF51905">
    <property type="entry name" value="FAD/NAD(P)-binding domain"/>
    <property type="match status" value="1"/>
</dbReference>
<dbReference type="EMBL" id="QLMI01000006">
    <property type="protein sequence ID" value="RAK21045.1"/>
    <property type="molecule type" value="Genomic_DNA"/>
</dbReference>
<evidence type="ECO:0000256" key="1">
    <source>
        <dbReference type="SAM" id="Phobius"/>
    </source>
</evidence>
<gene>
    <name evidence="3" type="ORF">B0I03_106157</name>
</gene>
<feature type="transmembrane region" description="Helical" evidence="1">
    <location>
        <begin position="6"/>
        <end position="23"/>
    </location>
</feature>
<protein>
    <submittedName>
        <fullName evidence="3">Pyridine nucleotide-disulfide oxidoreductase</fullName>
    </submittedName>
</protein>
<feature type="domain" description="FAD/NAD(P)-binding" evidence="2">
    <location>
        <begin position="3"/>
        <end position="152"/>
    </location>
</feature>
<dbReference type="Proteomes" id="UP000249620">
    <property type="component" value="Unassembled WGS sequence"/>
</dbReference>
<dbReference type="InterPro" id="IPR036188">
    <property type="entry name" value="FAD/NAD-bd_sf"/>
</dbReference>
<comment type="caution">
    <text evidence="3">The sequence shown here is derived from an EMBL/GenBank/DDBJ whole genome shotgun (WGS) entry which is preliminary data.</text>
</comment>